<dbReference type="Pfam" id="PF19051">
    <property type="entry name" value="GFO_IDH_MocA_C2"/>
    <property type="match status" value="1"/>
</dbReference>
<dbReference type="InterPro" id="IPR043906">
    <property type="entry name" value="Gfo/Idh/MocA_OxRdtase_bact_C"/>
</dbReference>
<dbReference type="SUPFAM" id="SSF51735">
    <property type="entry name" value="NAD(P)-binding Rossmann-fold domains"/>
    <property type="match status" value="1"/>
</dbReference>
<dbReference type="Pfam" id="PF01408">
    <property type="entry name" value="GFO_IDH_MocA"/>
    <property type="match status" value="1"/>
</dbReference>
<evidence type="ECO:0000259" key="2">
    <source>
        <dbReference type="Pfam" id="PF01408"/>
    </source>
</evidence>
<feature type="domain" description="Gfo/Idh/MocA-like oxidoreductase N-terminal" evidence="2">
    <location>
        <begin position="75"/>
        <end position="188"/>
    </location>
</feature>
<dbReference type="InParanoid" id="S0EW36"/>
<organism evidence="4 5">
    <name type="scientific">Chthonomonas calidirosea (strain DSM 23976 / ICMP 18418 / T49)</name>
    <dbReference type="NCBI Taxonomy" id="1303518"/>
    <lineage>
        <taxon>Bacteria</taxon>
        <taxon>Bacillati</taxon>
        <taxon>Armatimonadota</taxon>
        <taxon>Chthonomonadia</taxon>
        <taxon>Chthonomonadales</taxon>
        <taxon>Chthonomonadaceae</taxon>
        <taxon>Chthonomonas</taxon>
    </lineage>
</organism>
<dbReference type="InterPro" id="IPR019546">
    <property type="entry name" value="TAT_signal_bac_arc"/>
</dbReference>
<dbReference type="SUPFAM" id="SSF55347">
    <property type="entry name" value="Glyceraldehyde-3-phosphate dehydrogenase-like, C-terminal domain"/>
    <property type="match status" value="1"/>
</dbReference>
<gene>
    <name evidence="4" type="ORF">CCALI_00782</name>
</gene>
<evidence type="ECO:0000313" key="4">
    <source>
        <dbReference type="EMBL" id="CCW34607.1"/>
    </source>
</evidence>
<dbReference type="PANTHER" id="PTHR43818:SF5">
    <property type="entry name" value="OXIDOREDUCTASE FAMILY PROTEIN"/>
    <property type="match status" value="1"/>
</dbReference>
<dbReference type="InterPro" id="IPR036291">
    <property type="entry name" value="NAD(P)-bd_dom_sf"/>
</dbReference>
<evidence type="ECO:0000313" key="5">
    <source>
        <dbReference type="Proteomes" id="UP000014227"/>
    </source>
</evidence>
<dbReference type="InterPro" id="IPR050463">
    <property type="entry name" value="Gfo/Idh/MocA_oxidrdct_glycsds"/>
</dbReference>
<dbReference type="EMBL" id="HF951689">
    <property type="protein sequence ID" value="CCW34607.1"/>
    <property type="molecule type" value="Genomic_DNA"/>
</dbReference>
<dbReference type="NCBIfam" id="TIGR01409">
    <property type="entry name" value="TAT_signal_seq"/>
    <property type="match status" value="1"/>
</dbReference>
<name>S0EW36_CHTCT</name>
<dbReference type="STRING" id="454171.CP488_00369"/>
<dbReference type="AlphaFoldDB" id="S0EW36"/>
<dbReference type="InterPro" id="IPR000683">
    <property type="entry name" value="Gfo/Idh/MocA-like_OxRdtase_N"/>
</dbReference>
<dbReference type="Proteomes" id="UP000014227">
    <property type="component" value="Chromosome I"/>
</dbReference>
<evidence type="ECO:0000259" key="3">
    <source>
        <dbReference type="Pfam" id="PF19051"/>
    </source>
</evidence>
<protein>
    <recommendedName>
        <fullName evidence="1">Glycosyl hydrolase family 109 protein</fullName>
    </recommendedName>
</protein>
<dbReference type="GO" id="GO:0000166">
    <property type="term" value="F:nucleotide binding"/>
    <property type="evidence" value="ECO:0007669"/>
    <property type="project" value="InterPro"/>
</dbReference>
<keyword evidence="5" id="KW-1185">Reference proteome</keyword>
<dbReference type="Gene3D" id="3.40.50.720">
    <property type="entry name" value="NAD(P)-binding Rossmann-like Domain"/>
    <property type="match status" value="1"/>
</dbReference>
<proteinExistence type="predicted"/>
<reference evidence="5" key="1">
    <citation type="submission" date="2013-03" db="EMBL/GenBank/DDBJ databases">
        <title>Genome sequence of Chthonomonas calidirosea, the first sequenced genome from the Armatimonadetes phylum (formally candidate division OP10).</title>
        <authorList>
            <person name="Lee K.C.Y."/>
            <person name="Morgan X.C."/>
            <person name="Dunfield P.F."/>
            <person name="Tamas I."/>
            <person name="Houghton K.M."/>
            <person name="Vyssotski M."/>
            <person name="Ryan J.L.J."/>
            <person name="Lagutin K."/>
            <person name="McDonald I.R."/>
            <person name="Stott M.B."/>
        </authorList>
    </citation>
    <scope>NUCLEOTIDE SEQUENCE [LARGE SCALE GENOMIC DNA]</scope>
    <source>
        <strain evidence="5">DSM 23976 / ICMP 18418 / T49</strain>
    </source>
</reference>
<dbReference type="RefSeq" id="WP_016482167.1">
    <property type="nucleotide sequence ID" value="NC_021487.1"/>
</dbReference>
<evidence type="ECO:0000256" key="1">
    <source>
        <dbReference type="ARBA" id="ARBA00016631"/>
    </source>
</evidence>
<dbReference type="Gene3D" id="3.30.360.10">
    <property type="entry name" value="Dihydrodipicolinate Reductase, domain 2"/>
    <property type="match status" value="1"/>
</dbReference>
<dbReference type="OrthoDB" id="9812981at2"/>
<sequence length="444" mass="50022">MKSSERTDGATSRRDFLKTAVGAAVGGAVGVHAVSAAAEPVKTYMPSTAAGMARVIGANDRIHIGHIGPHWEGQGGVHARFLMQHAKEWNVEYVAIADIYTVHLQEAQQHIGLKDNQCHIDYREMLEKHPEIDVVWITTPEHWHAQQTIDCLEAGKDVYVEKPLCKGVEPALKIKETVERTKRVLQMGTQGATDPTYHRIAELINSGKYGEVVWARGSYCRNTPSGEWDYYPLEPQATEENTHWHIFEQPCKRKHPFSKDRFFRWRKYWSYSAGIQSDLFPHVLAPFLIAIGKIEWPRRVVAAGDLLLQKDREVPDTVHMIIEYPSQFTVVLSGSTNNDHGYTPTICTNKATIEFAMFGGGNIQIIPQPPYADQVDPLNEHVPGASEAIDNHEKNFLDCVRDRTKVPNANVDLAAKVQVAIGMGEIAYRENREVLFDTERLRLI</sequence>
<dbReference type="HOGENOM" id="CLU_023194_24_0_0"/>
<dbReference type="InterPro" id="IPR006311">
    <property type="entry name" value="TAT_signal"/>
</dbReference>
<dbReference type="PANTHER" id="PTHR43818">
    <property type="entry name" value="BCDNA.GH03377"/>
    <property type="match status" value="1"/>
</dbReference>
<accession>S0EW36</accession>
<feature type="domain" description="Gfo/Idh/MocA-like oxidoreductase bacterial type C-terminal" evidence="3">
    <location>
        <begin position="233"/>
        <end position="444"/>
    </location>
</feature>
<dbReference type="PROSITE" id="PS51318">
    <property type="entry name" value="TAT"/>
    <property type="match status" value="1"/>
</dbReference>
<dbReference type="KEGG" id="ccz:CCALI_00782"/>
<dbReference type="PATRIC" id="fig|1303518.3.peg.791"/>
<dbReference type="eggNOG" id="COG0673">
    <property type="taxonomic scope" value="Bacteria"/>
</dbReference>